<evidence type="ECO:0000313" key="2">
    <source>
        <dbReference type="Proteomes" id="UP000326780"/>
    </source>
</evidence>
<name>A0A5Q0M655_VARPD</name>
<evidence type="ECO:0008006" key="3">
    <source>
        <dbReference type="Google" id="ProtNLM"/>
    </source>
</evidence>
<sequence>MQELFELLPRLKLDANGDPDPRATDGAVLNGLILHAQAAAAAMNLGMSAVGSMMAYAAPECEDKTISSDAIEALGWLLAELGAITALMIRLAALCKPVSGQAAH</sequence>
<proteinExistence type="predicted"/>
<organism evidence="1 2">
    <name type="scientific">Variovorax paradoxus</name>
    <dbReference type="NCBI Taxonomy" id="34073"/>
    <lineage>
        <taxon>Bacteria</taxon>
        <taxon>Pseudomonadati</taxon>
        <taxon>Pseudomonadota</taxon>
        <taxon>Betaproteobacteria</taxon>
        <taxon>Burkholderiales</taxon>
        <taxon>Comamonadaceae</taxon>
        <taxon>Variovorax</taxon>
    </lineage>
</organism>
<protein>
    <recommendedName>
        <fullName evidence="3">DUF3077 domain-containing protein</fullName>
    </recommendedName>
</protein>
<dbReference type="Proteomes" id="UP000326780">
    <property type="component" value="Chromosome"/>
</dbReference>
<evidence type="ECO:0000313" key="1">
    <source>
        <dbReference type="EMBL" id="QFZ83955.1"/>
    </source>
</evidence>
<dbReference type="RefSeq" id="WP_153282609.1">
    <property type="nucleotide sequence ID" value="NZ_CP045644.1"/>
</dbReference>
<dbReference type="EMBL" id="CP045644">
    <property type="protein sequence ID" value="QFZ83955.1"/>
    <property type="molecule type" value="Genomic_DNA"/>
</dbReference>
<reference evidence="1 2" key="1">
    <citation type="submission" date="2019-10" db="EMBL/GenBank/DDBJ databases">
        <title>Complete genome sequence of Variovorax paradoxus 5C-2.</title>
        <authorList>
            <person name="Gogoleva N.E."/>
            <person name="Balkin A.S."/>
        </authorList>
    </citation>
    <scope>NUCLEOTIDE SEQUENCE [LARGE SCALE GENOMIC DNA]</scope>
    <source>
        <strain evidence="1 2">5C-2</strain>
    </source>
</reference>
<dbReference type="AlphaFoldDB" id="A0A5Q0M655"/>
<accession>A0A5Q0M655</accession>
<gene>
    <name evidence="1" type="ORF">GFK26_14930</name>
</gene>